<protein>
    <submittedName>
        <fullName evidence="1">Uncharacterized protein</fullName>
    </submittedName>
</protein>
<sequence>MLNLLITVYIRKNKDWGYSQLKEMSGDCFVHNEIQVIDFDNYSVEDFNNLAFRLFYPCRIEFCNKCINHK</sequence>
<evidence type="ECO:0000313" key="1">
    <source>
        <dbReference type="EMBL" id="CEN47990.1"/>
    </source>
</evidence>
<keyword evidence="2" id="KW-1185">Reference proteome</keyword>
<reference evidence="1 2" key="1">
    <citation type="submission" date="2015-01" db="EMBL/GenBank/DDBJ databases">
        <authorList>
            <person name="Xiang T."/>
            <person name="Song Y."/>
            <person name="Huang L."/>
            <person name="Wang B."/>
            <person name="Wu P."/>
        </authorList>
    </citation>
    <scope>NUCLEOTIDE SEQUENCE [LARGE SCALE GENOMIC DNA]</scope>
    <source>
        <strain evidence="1 2">CcD38</strain>
    </source>
</reference>
<dbReference type="AlphaFoldDB" id="A0A0B7I8D5"/>
<gene>
    <name evidence="1" type="ORF">CCAND38_510004</name>
</gene>
<accession>A0A0B7I8D5</accession>
<dbReference type="EMBL" id="CDOI01000164">
    <property type="protein sequence ID" value="CEN47990.1"/>
    <property type="molecule type" value="Genomic_DNA"/>
</dbReference>
<proteinExistence type="predicted"/>
<organism evidence="1 2">
    <name type="scientific">Capnocytophaga canis</name>
    <dbReference type="NCBI Taxonomy" id="1848903"/>
    <lineage>
        <taxon>Bacteria</taxon>
        <taxon>Pseudomonadati</taxon>
        <taxon>Bacteroidota</taxon>
        <taxon>Flavobacteriia</taxon>
        <taxon>Flavobacteriales</taxon>
        <taxon>Flavobacteriaceae</taxon>
        <taxon>Capnocytophaga</taxon>
    </lineage>
</organism>
<evidence type="ECO:0000313" key="2">
    <source>
        <dbReference type="Proteomes" id="UP000045051"/>
    </source>
</evidence>
<name>A0A0B7I8D5_9FLAO</name>
<dbReference type="Proteomes" id="UP000045051">
    <property type="component" value="Unassembled WGS sequence"/>
</dbReference>